<sequence length="756" mass="85414">MFQQAGTAQLNDYFRPLSERGGSRVFFCRIAGYGETVAAFLRRYYEAARRSGVIIDGRIPNPTPDNLSYFNEMMGSGFQMDRDFLSQRLKKWLPRMTDGQRDAVVTAMYATLDDMRRAGKNDNMLRNAYMKYMCWLYYKFERIVNVLGGETLPKILYAGDVSHYELQLLTVLSRAGADIVLLECGGDQAYLTVDPQSALSHLYQAPGLGPFPAGFGVKQLQAELEREVRRQRLYGTPPSLSPCTNAWVQKAELNAALTAVQARGNDPRFFCNLFLCQYGVEDNLTYTNDLFAFYQSLQGGGRRICVVNGDPAPPGPEEIAAVKRGNYASAEQLAAGLAANIRYPANVELQRLMTRAFIDLVLEEGERCGGSVSKLTSRAVYLLCWLNRYQKDLFPDWKAPEVAVFLQFGRCASDTGALFLRLLARLPVDVLLLLPNLNEGSALHTPDLLEVHCPQSVSLDRFPVDQNQARVTTAAYQAERDLDRLMYQDTGLYRNQQYAKASTVLLQTMYEEIPILWDQEMKYRPSFSAAGDTVTLPVICQKICGVKDGNASQYWLDIKKLITPDTEVVRSVPWVQGTDPNPVKPYATQFLKNGKLLRGKIKSHSAYLYGILRAEMQEHLLDKLQLLLDQKLIRGTFENGTEYTVIATALNLPKDLLRKIQKFDFTKKNPKLIYINPTEERISLEDSILAAFLSLVGFDVLFFVPTGYQCIEQHFTRPFASETQIGDYLYDLRIPDFNTVQESGLHSIRKLFGRSI</sequence>
<dbReference type="InterPro" id="IPR025647">
    <property type="entry name" value="YceG_bac"/>
</dbReference>
<dbReference type="KEGG" id="obj:EIO64_13820"/>
<gene>
    <name evidence="2" type="ORF">EIO64_13820</name>
</gene>
<dbReference type="RefSeq" id="WP_136891507.1">
    <property type="nucleotide sequence ID" value="NZ_CP034413.3"/>
</dbReference>
<keyword evidence="3" id="KW-1185">Reference proteome</keyword>
<protein>
    <submittedName>
        <fullName evidence="2">YceG family protein</fullName>
    </submittedName>
</protein>
<feature type="domain" description="Putative component of 'biosynthetic module'" evidence="1">
    <location>
        <begin position="25"/>
        <end position="206"/>
    </location>
</feature>
<organism evidence="2 3">
    <name type="scientific">Dysosmobacter welbionis</name>
    <dbReference type="NCBI Taxonomy" id="2093857"/>
    <lineage>
        <taxon>Bacteria</taxon>
        <taxon>Bacillati</taxon>
        <taxon>Bacillota</taxon>
        <taxon>Clostridia</taxon>
        <taxon>Eubacteriales</taxon>
        <taxon>Oscillospiraceae</taxon>
        <taxon>Dysosmobacter</taxon>
    </lineage>
</organism>
<accession>A0A4D7AWF7</accession>
<dbReference type="Proteomes" id="UP000298642">
    <property type="component" value="Chromosome"/>
</dbReference>
<dbReference type="EMBL" id="CP034413">
    <property type="protein sequence ID" value="QCI60156.1"/>
    <property type="molecule type" value="Genomic_DNA"/>
</dbReference>
<proteinExistence type="predicted"/>
<evidence type="ECO:0000313" key="2">
    <source>
        <dbReference type="EMBL" id="QCI60156.1"/>
    </source>
</evidence>
<evidence type="ECO:0000259" key="1">
    <source>
        <dbReference type="Pfam" id="PF14266"/>
    </source>
</evidence>
<dbReference type="Pfam" id="PF14266">
    <property type="entry name" value="YceG_bac"/>
    <property type="match status" value="3"/>
</dbReference>
<feature type="domain" description="Putative component of 'biosynthetic module'" evidence="1">
    <location>
        <begin position="265"/>
        <end position="487"/>
    </location>
</feature>
<reference evidence="3" key="1">
    <citation type="submission" date="2018-12" db="EMBL/GenBank/DDBJ databases">
        <title>Dusodibacter welbiota gen. nov., sp. nov., isolated from human faeces and emended description of the Oscillibacter genus.</title>
        <authorList>
            <person name="Le Roy T."/>
            <person name="Van der Smissen P."/>
            <person name="Delzenne N."/>
            <person name="Muccioli G."/>
            <person name="Collet J.F."/>
            <person name="Cani P.D."/>
        </authorList>
    </citation>
    <scope>NUCLEOTIDE SEQUENCE [LARGE SCALE GENOMIC DNA]</scope>
    <source>
        <strain evidence="3">J115</strain>
    </source>
</reference>
<evidence type="ECO:0000313" key="3">
    <source>
        <dbReference type="Proteomes" id="UP000298642"/>
    </source>
</evidence>
<name>A0A4D7AWF7_9FIRM</name>
<dbReference type="AlphaFoldDB" id="A0A4D7AWF7"/>
<feature type="domain" description="Putative component of 'biosynthetic module'" evidence="1">
    <location>
        <begin position="508"/>
        <end position="716"/>
    </location>
</feature>